<evidence type="ECO:0000313" key="11">
    <source>
        <dbReference type="Proteomes" id="UP000564644"/>
    </source>
</evidence>
<dbReference type="InterPro" id="IPR000064">
    <property type="entry name" value="NLP_P60_dom"/>
</dbReference>
<evidence type="ECO:0000259" key="7">
    <source>
        <dbReference type="PROSITE" id="PS50002"/>
    </source>
</evidence>
<dbReference type="Proteomes" id="UP000564644">
    <property type="component" value="Unassembled WGS sequence"/>
</dbReference>
<feature type="domain" description="SH3b" evidence="8">
    <location>
        <begin position="47"/>
        <end position="112"/>
    </location>
</feature>
<name>A0A7X0SL26_9BACL</name>
<organism evidence="10 11">
    <name type="scientific">Cohnella zeiphila</name>
    <dbReference type="NCBI Taxonomy" id="2761120"/>
    <lineage>
        <taxon>Bacteria</taxon>
        <taxon>Bacillati</taxon>
        <taxon>Bacillota</taxon>
        <taxon>Bacilli</taxon>
        <taxon>Bacillales</taxon>
        <taxon>Paenibacillaceae</taxon>
        <taxon>Cohnella</taxon>
    </lineage>
</organism>
<feature type="domain" description="SH3" evidence="7">
    <location>
        <begin position="49"/>
        <end position="113"/>
    </location>
</feature>
<dbReference type="Gene3D" id="3.90.1720.10">
    <property type="entry name" value="endopeptidase domain like (from Nostoc punctiforme)"/>
    <property type="match status" value="1"/>
</dbReference>
<comment type="caution">
    <text evidence="10">The sequence shown here is derived from an EMBL/GenBank/DDBJ whole genome shotgun (WGS) entry which is preliminary data.</text>
</comment>
<dbReference type="SUPFAM" id="SSF54001">
    <property type="entry name" value="Cysteine proteinases"/>
    <property type="match status" value="1"/>
</dbReference>
<dbReference type="PROSITE" id="PS50002">
    <property type="entry name" value="SH3"/>
    <property type="match status" value="1"/>
</dbReference>
<dbReference type="EMBL" id="JACJVO010000016">
    <property type="protein sequence ID" value="MBB6731990.1"/>
    <property type="molecule type" value="Genomic_DNA"/>
</dbReference>
<reference evidence="10 11" key="1">
    <citation type="submission" date="2020-08" db="EMBL/GenBank/DDBJ databases">
        <title>Cohnella phylogeny.</title>
        <authorList>
            <person name="Dunlap C."/>
        </authorList>
    </citation>
    <scope>NUCLEOTIDE SEQUENCE [LARGE SCALE GENOMIC DNA]</scope>
    <source>
        <strain evidence="10 11">CBP 2801</strain>
    </source>
</reference>
<evidence type="ECO:0000256" key="2">
    <source>
        <dbReference type="ARBA" id="ARBA00022443"/>
    </source>
</evidence>
<feature type="region of interest" description="Disordered" evidence="6">
    <location>
        <begin position="195"/>
        <end position="215"/>
    </location>
</feature>
<dbReference type="PROSITE" id="PS51781">
    <property type="entry name" value="SH3B"/>
    <property type="match status" value="2"/>
</dbReference>
<sequence length="363" mass="38596">MREEYRPEEDIWRLAETGGCTLRRNLLIALTAAALAASIPVTASASANAGQASVVATVSFRTAPSTLSGMVRYLKPGETVELLEKTNNYWWKVQDSSGRVGYVSSSDKYVKQVSSPSANPAPGTSAGTNAVIVSTVSLREAPSTSGKLIRYLKKAEAVTVTGQVNSYWYAVTAPDGQTGYVSTSSKYISLTGAVSTPTTGGSSNNGSSGSGTGQADASAQVEAVIAAGMKYLGTPYEYGSSRSTTTTFDCSDFVRQAFKDALGITLPADSRGQGDYVRSHSQVTTDWKQLKRGDLMFFMDYKGTSASSYTSKQPFSTRISHVGIYLGDGKILQTYSKESGGVRVDSIAGKHWEYRFLFGGSAL</sequence>
<dbReference type="SMART" id="SM00287">
    <property type="entry name" value="SH3b"/>
    <property type="match status" value="2"/>
</dbReference>
<dbReference type="InterPro" id="IPR001452">
    <property type="entry name" value="SH3_domain"/>
</dbReference>
<feature type="domain" description="SH3b" evidence="8">
    <location>
        <begin position="126"/>
        <end position="192"/>
    </location>
</feature>
<comment type="similarity">
    <text evidence="1">Belongs to the peptidase C40 family.</text>
</comment>
<keyword evidence="2" id="KW-0728">SH3 domain</keyword>
<evidence type="ECO:0000256" key="3">
    <source>
        <dbReference type="ARBA" id="ARBA00022670"/>
    </source>
</evidence>
<evidence type="ECO:0000256" key="4">
    <source>
        <dbReference type="ARBA" id="ARBA00022801"/>
    </source>
</evidence>
<evidence type="ECO:0000259" key="8">
    <source>
        <dbReference type="PROSITE" id="PS51781"/>
    </source>
</evidence>
<keyword evidence="3" id="KW-0645">Protease</keyword>
<feature type="domain" description="NlpC/P60" evidence="9">
    <location>
        <begin position="218"/>
        <end position="363"/>
    </location>
</feature>
<gene>
    <name evidence="10" type="ORF">H7C18_13800</name>
</gene>
<dbReference type="SUPFAM" id="SSF50044">
    <property type="entry name" value="SH3-domain"/>
    <property type="match status" value="1"/>
</dbReference>
<evidence type="ECO:0000256" key="5">
    <source>
        <dbReference type="ARBA" id="ARBA00022807"/>
    </source>
</evidence>
<dbReference type="Pfam" id="PF00877">
    <property type="entry name" value="NLPC_P60"/>
    <property type="match status" value="1"/>
</dbReference>
<keyword evidence="4" id="KW-0378">Hydrolase</keyword>
<feature type="compositionally biased region" description="Low complexity" evidence="6">
    <location>
        <begin position="195"/>
        <end position="207"/>
    </location>
</feature>
<dbReference type="InterPro" id="IPR038765">
    <property type="entry name" value="Papain-like_cys_pep_sf"/>
</dbReference>
<protein>
    <submittedName>
        <fullName evidence="10">C40 family peptidase</fullName>
    </submittedName>
</protein>
<keyword evidence="5" id="KW-0788">Thiol protease</keyword>
<dbReference type="GO" id="GO:0008234">
    <property type="term" value="F:cysteine-type peptidase activity"/>
    <property type="evidence" value="ECO:0007669"/>
    <property type="project" value="UniProtKB-KW"/>
</dbReference>
<dbReference type="GO" id="GO:0006508">
    <property type="term" value="P:proteolysis"/>
    <property type="evidence" value="ECO:0007669"/>
    <property type="project" value="UniProtKB-KW"/>
</dbReference>
<dbReference type="InterPro" id="IPR051202">
    <property type="entry name" value="Peptidase_C40"/>
</dbReference>
<dbReference type="AlphaFoldDB" id="A0A7X0SL26"/>
<dbReference type="PANTHER" id="PTHR47053:SF1">
    <property type="entry name" value="MUREIN DD-ENDOPEPTIDASE MEPH-RELATED"/>
    <property type="match status" value="1"/>
</dbReference>
<dbReference type="PROSITE" id="PS51935">
    <property type="entry name" value="NLPC_P60"/>
    <property type="match status" value="1"/>
</dbReference>
<dbReference type="InterPro" id="IPR036028">
    <property type="entry name" value="SH3-like_dom_sf"/>
</dbReference>
<evidence type="ECO:0000256" key="6">
    <source>
        <dbReference type="SAM" id="MobiDB-lite"/>
    </source>
</evidence>
<dbReference type="InterPro" id="IPR003646">
    <property type="entry name" value="SH3-like_bac-type"/>
</dbReference>
<dbReference type="Pfam" id="PF08239">
    <property type="entry name" value="SH3_3"/>
    <property type="match status" value="2"/>
</dbReference>
<evidence type="ECO:0000313" key="10">
    <source>
        <dbReference type="EMBL" id="MBB6731990.1"/>
    </source>
</evidence>
<evidence type="ECO:0000256" key="1">
    <source>
        <dbReference type="ARBA" id="ARBA00007074"/>
    </source>
</evidence>
<accession>A0A7X0SL26</accession>
<evidence type="ECO:0000259" key="9">
    <source>
        <dbReference type="PROSITE" id="PS51935"/>
    </source>
</evidence>
<keyword evidence="11" id="KW-1185">Reference proteome</keyword>
<proteinExistence type="inferred from homology"/>
<dbReference type="Gene3D" id="2.30.30.40">
    <property type="entry name" value="SH3 Domains"/>
    <property type="match status" value="2"/>
</dbReference>
<dbReference type="PANTHER" id="PTHR47053">
    <property type="entry name" value="MUREIN DD-ENDOPEPTIDASE MEPH-RELATED"/>
    <property type="match status" value="1"/>
</dbReference>